<evidence type="ECO:0000313" key="2">
    <source>
        <dbReference type="EMBL" id="VDO61946.1"/>
    </source>
</evidence>
<dbReference type="OrthoDB" id="5867707at2759"/>
<reference evidence="4" key="2">
    <citation type="submission" date="2019-09" db="UniProtKB">
        <authorList>
            <consortium name="WormBaseParasite"/>
        </authorList>
    </citation>
    <scope>IDENTIFICATION</scope>
</reference>
<sequence>MSFSYDDKWKNCYTDVFLVDEGKKIAKPYNRQGWVVPLKNLCDKVGVSSNFFTDNRNITLQEARAHVLRSRLEMANYNNIQLGKRMFGPSKKQKYICSITGGMERRFEILDNQVNYLPFTHVAFDQNLDKCRNRRVKCRDSSRVVLRYPDGNENSFIHANYVTGGPLFNKFIVTQAPMENTIGDFWRMVWQEKVSYIFMLIGRKQKDRCANYWPRRPESPPIDVHGLHVYNAGISSSRDPLFRVTYIRILDGSGEEHRVEHWQADMNNSSNLDSPLSILRVARNSSRPVVIHDCLGISRAACVVATELAICNIIKGPTYKVPGYRLLSPRVDPDLLRNVRRPPRPNARREAPDCVGELPIPLNPGNVLSHARRTLDA</sequence>
<keyword evidence="3" id="KW-1185">Reference proteome</keyword>
<accession>A0A3P7WMG2</accession>
<evidence type="ECO:0000259" key="1">
    <source>
        <dbReference type="PROSITE" id="PS50055"/>
    </source>
</evidence>
<dbReference type="Gene3D" id="3.90.190.10">
    <property type="entry name" value="Protein tyrosine phosphatase superfamily"/>
    <property type="match status" value="1"/>
</dbReference>
<dbReference type="EMBL" id="UZAH01025342">
    <property type="protein sequence ID" value="VDO61946.1"/>
    <property type="molecule type" value="Genomic_DNA"/>
</dbReference>
<dbReference type="PRINTS" id="PR00700">
    <property type="entry name" value="PRTYPHPHTASE"/>
</dbReference>
<dbReference type="CDD" id="cd00047">
    <property type="entry name" value="PTPc"/>
    <property type="match status" value="1"/>
</dbReference>
<feature type="domain" description="Tyrosine-protein phosphatase" evidence="1">
    <location>
        <begin position="103"/>
        <end position="310"/>
    </location>
</feature>
<dbReference type="PROSITE" id="PS50055">
    <property type="entry name" value="TYR_PHOSPHATASE_PTP"/>
    <property type="match status" value="1"/>
</dbReference>
<gene>
    <name evidence="2" type="ORF">HPBE_LOCUS4650</name>
</gene>
<proteinExistence type="predicted"/>
<dbReference type="GO" id="GO:0004725">
    <property type="term" value="F:protein tyrosine phosphatase activity"/>
    <property type="evidence" value="ECO:0007669"/>
    <property type="project" value="InterPro"/>
</dbReference>
<reference evidence="2 3" key="1">
    <citation type="submission" date="2018-11" db="EMBL/GenBank/DDBJ databases">
        <authorList>
            <consortium name="Pathogen Informatics"/>
        </authorList>
    </citation>
    <scope>NUCLEOTIDE SEQUENCE [LARGE SCALE GENOMIC DNA]</scope>
</reference>
<dbReference type="SMART" id="SM00194">
    <property type="entry name" value="PTPc"/>
    <property type="match status" value="1"/>
</dbReference>
<dbReference type="InterPro" id="IPR052782">
    <property type="entry name" value="Oocyte-zygote_transition_reg"/>
</dbReference>
<protein>
    <submittedName>
        <fullName evidence="4">Tyrosine-protein phosphatase domain-containing protein</fullName>
    </submittedName>
</protein>
<dbReference type="Pfam" id="PF00102">
    <property type="entry name" value="Y_phosphatase"/>
    <property type="match status" value="1"/>
</dbReference>
<evidence type="ECO:0000313" key="3">
    <source>
        <dbReference type="Proteomes" id="UP000050761"/>
    </source>
</evidence>
<dbReference type="SUPFAM" id="SSF52799">
    <property type="entry name" value="(Phosphotyrosine protein) phosphatases II"/>
    <property type="match status" value="1"/>
</dbReference>
<dbReference type="Proteomes" id="UP000050761">
    <property type="component" value="Unassembled WGS sequence"/>
</dbReference>
<dbReference type="PANTHER" id="PTHR46163:SF7">
    <property type="entry name" value="PROTEIN TYROSINE PHOSPHATASE-LIKE PROTEIN EGG-3"/>
    <property type="match status" value="1"/>
</dbReference>
<dbReference type="WBParaSite" id="HPBE_0000464901-mRNA-1">
    <property type="protein sequence ID" value="HPBE_0000464901-mRNA-1"/>
    <property type="gene ID" value="HPBE_0000464901"/>
</dbReference>
<accession>A0A183FE85</accession>
<organism evidence="3 4">
    <name type="scientific">Heligmosomoides polygyrus</name>
    <name type="common">Parasitic roundworm</name>
    <dbReference type="NCBI Taxonomy" id="6339"/>
    <lineage>
        <taxon>Eukaryota</taxon>
        <taxon>Metazoa</taxon>
        <taxon>Ecdysozoa</taxon>
        <taxon>Nematoda</taxon>
        <taxon>Chromadorea</taxon>
        <taxon>Rhabditida</taxon>
        <taxon>Rhabditina</taxon>
        <taxon>Rhabditomorpha</taxon>
        <taxon>Strongyloidea</taxon>
        <taxon>Heligmosomidae</taxon>
        <taxon>Heligmosomoides</taxon>
    </lineage>
</organism>
<dbReference type="InterPro" id="IPR029021">
    <property type="entry name" value="Prot-tyrosine_phosphatase-like"/>
</dbReference>
<dbReference type="AlphaFoldDB" id="A0A183FE85"/>
<evidence type="ECO:0000313" key="4">
    <source>
        <dbReference type="WBParaSite" id="HPBE_0000464901-mRNA-1"/>
    </source>
</evidence>
<dbReference type="InterPro" id="IPR000242">
    <property type="entry name" value="PTP_cat"/>
</dbReference>
<name>A0A183FE85_HELPZ</name>
<dbReference type="PANTHER" id="PTHR46163">
    <property type="entry name" value="TYROSINE-PROTEIN PHOSPHATASE-RELATED"/>
    <property type="match status" value="1"/>
</dbReference>